<keyword evidence="1" id="KW-0805">Transcription regulation</keyword>
<keyword evidence="2" id="KW-0804">Transcription</keyword>
<dbReference type="InterPro" id="IPR036390">
    <property type="entry name" value="WH_DNA-bd_sf"/>
</dbReference>
<dbReference type="OrthoDB" id="9814815at2"/>
<dbReference type="InterPro" id="IPR050313">
    <property type="entry name" value="Carb_Metab_HTH_regulators"/>
</dbReference>
<reference evidence="4 5" key="1">
    <citation type="submission" date="2016-10" db="EMBL/GenBank/DDBJ databases">
        <authorList>
            <person name="de Groot N.N."/>
        </authorList>
    </citation>
    <scope>NUCLEOTIDE SEQUENCE [LARGE SCALE GENOMIC DNA]</scope>
    <source>
        <strain evidence="4 5">CGMCC 1.10228</strain>
    </source>
</reference>
<keyword evidence="5" id="KW-1185">Reference proteome</keyword>
<dbReference type="PANTHER" id="PTHR30363">
    <property type="entry name" value="HTH-TYPE TRANSCRIPTIONAL REGULATOR SRLR-RELATED"/>
    <property type="match status" value="1"/>
</dbReference>
<dbReference type="SUPFAM" id="SSF100950">
    <property type="entry name" value="NagB/RpiA/CoA transferase-like"/>
    <property type="match status" value="1"/>
</dbReference>
<gene>
    <name evidence="4" type="ORF">SAMN04488136_11165</name>
</gene>
<evidence type="ECO:0000313" key="4">
    <source>
        <dbReference type="EMBL" id="SDH23055.1"/>
    </source>
</evidence>
<dbReference type="InterPro" id="IPR014036">
    <property type="entry name" value="DeoR-like_C"/>
</dbReference>
<dbReference type="InterPro" id="IPR001034">
    <property type="entry name" value="DeoR_HTH"/>
</dbReference>
<dbReference type="SMART" id="SM01134">
    <property type="entry name" value="DeoRC"/>
    <property type="match status" value="1"/>
</dbReference>
<dbReference type="GO" id="GO:0003700">
    <property type="term" value="F:DNA-binding transcription factor activity"/>
    <property type="evidence" value="ECO:0007669"/>
    <property type="project" value="InterPro"/>
</dbReference>
<dbReference type="InterPro" id="IPR037171">
    <property type="entry name" value="NagB/RpiA_transferase-like"/>
</dbReference>
<dbReference type="RefSeq" id="WP_093273430.1">
    <property type="nucleotide sequence ID" value="NZ_FNDD01000011.1"/>
</dbReference>
<dbReference type="Pfam" id="PF08220">
    <property type="entry name" value="HTH_DeoR"/>
    <property type="match status" value="1"/>
</dbReference>
<dbReference type="EMBL" id="FNDD01000011">
    <property type="protein sequence ID" value="SDH23055.1"/>
    <property type="molecule type" value="Genomic_DNA"/>
</dbReference>
<name>A0A1G8APZ1_9VIBR</name>
<dbReference type="Pfam" id="PF00455">
    <property type="entry name" value="DeoRC"/>
    <property type="match status" value="1"/>
</dbReference>
<dbReference type="PROSITE" id="PS51000">
    <property type="entry name" value="HTH_DEOR_2"/>
    <property type="match status" value="1"/>
</dbReference>
<proteinExistence type="predicted"/>
<dbReference type="Gene3D" id="3.40.50.1360">
    <property type="match status" value="1"/>
</dbReference>
<evidence type="ECO:0000313" key="5">
    <source>
        <dbReference type="Proteomes" id="UP000198854"/>
    </source>
</evidence>
<dbReference type="Proteomes" id="UP000198854">
    <property type="component" value="Unassembled WGS sequence"/>
</dbReference>
<protein>
    <submittedName>
        <fullName evidence="4">Transcriptional regulator, DeoR family</fullName>
    </submittedName>
</protein>
<evidence type="ECO:0000256" key="1">
    <source>
        <dbReference type="ARBA" id="ARBA00023015"/>
    </source>
</evidence>
<sequence length="254" mass="28118">MTQEERLIELESLVRSQGKVTIETICERYNISYDSARRDLVKLTELPGILRIRGGAIVNEATRHLSFAQRNKPDPVKQQLAQMGTALVESGDTLFLDAGTTLELLATGLSVEAKVITNSLENLNALRDKSHISKCVLGGMFDDHSHAVLGNITIEQIKHYRANRAFIGVSALSEDGITTDSEMDAALKKAMAEQSQQVICIATANKFNTQLMHQSCTWRDIDCLITDSMPPQNILKRLEDHDVNLLLIENSSAN</sequence>
<evidence type="ECO:0000256" key="2">
    <source>
        <dbReference type="ARBA" id="ARBA00023163"/>
    </source>
</evidence>
<evidence type="ECO:0000259" key="3">
    <source>
        <dbReference type="PROSITE" id="PS51000"/>
    </source>
</evidence>
<dbReference type="PANTHER" id="PTHR30363:SF51">
    <property type="entry name" value="HTH-TYPE TRANSCRIPTIONAL REPRESSOR GLCR"/>
    <property type="match status" value="1"/>
</dbReference>
<accession>A0A1G8APZ1</accession>
<dbReference type="SUPFAM" id="SSF46785">
    <property type="entry name" value="Winged helix' DNA-binding domain"/>
    <property type="match status" value="1"/>
</dbReference>
<dbReference type="AlphaFoldDB" id="A0A1G8APZ1"/>
<dbReference type="STRING" id="861298.SAMN04488136_11165"/>
<organism evidence="4 5">
    <name type="scientific">Vibrio xiamenensis</name>
    <dbReference type="NCBI Taxonomy" id="861298"/>
    <lineage>
        <taxon>Bacteria</taxon>
        <taxon>Pseudomonadati</taxon>
        <taxon>Pseudomonadota</taxon>
        <taxon>Gammaproteobacteria</taxon>
        <taxon>Vibrionales</taxon>
        <taxon>Vibrionaceae</taxon>
        <taxon>Vibrio</taxon>
    </lineage>
</organism>
<feature type="domain" description="HTH deoR-type" evidence="3">
    <location>
        <begin position="3"/>
        <end position="58"/>
    </location>
</feature>
<dbReference type="SMART" id="SM00420">
    <property type="entry name" value="HTH_DEOR"/>
    <property type="match status" value="1"/>
</dbReference>